<dbReference type="AlphaFoldDB" id="A0A562QC25"/>
<feature type="region of interest" description="Disordered" evidence="1">
    <location>
        <begin position="1"/>
        <end position="45"/>
    </location>
</feature>
<protein>
    <submittedName>
        <fullName evidence="2">Uncharacterized protein</fullName>
    </submittedName>
</protein>
<comment type="caution">
    <text evidence="2">The sequence shown here is derived from an EMBL/GenBank/DDBJ whole genome shotgun (WGS) entry which is preliminary data.</text>
</comment>
<dbReference type="RefSeq" id="WP_167654169.1">
    <property type="nucleotide sequence ID" value="NZ_VLKY01000007.1"/>
</dbReference>
<dbReference type="EMBL" id="VLKY01000007">
    <property type="protein sequence ID" value="TWI53730.1"/>
    <property type="molecule type" value="Genomic_DNA"/>
</dbReference>
<feature type="compositionally biased region" description="Acidic residues" evidence="1">
    <location>
        <begin position="1"/>
        <end position="26"/>
    </location>
</feature>
<dbReference type="Proteomes" id="UP000316905">
    <property type="component" value="Unassembled WGS sequence"/>
</dbReference>
<name>A0A562QC25_9PSED</name>
<gene>
    <name evidence="2" type="ORF">IQ22_02335</name>
</gene>
<evidence type="ECO:0000313" key="2">
    <source>
        <dbReference type="EMBL" id="TWI53730.1"/>
    </source>
</evidence>
<organism evidence="2 3">
    <name type="scientific">Pseudomonas duriflava</name>
    <dbReference type="NCBI Taxonomy" id="459528"/>
    <lineage>
        <taxon>Bacteria</taxon>
        <taxon>Pseudomonadati</taxon>
        <taxon>Pseudomonadota</taxon>
        <taxon>Gammaproteobacteria</taxon>
        <taxon>Pseudomonadales</taxon>
        <taxon>Pseudomonadaceae</taxon>
        <taxon>Pseudomonas</taxon>
    </lineage>
</organism>
<reference evidence="2 3" key="1">
    <citation type="journal article" date="2015" name="Stand. Genomic Sci.">
        <title>Genomic Encyclopedia of Bacterial and Archaeal Type Strains, Phase III: the genomes of soil and plant-associated and newly described type strains.</title>
        <authorList>
            <person name="Whitman W.B."/>
            <person name="Woyke T."/>
            <person name="Klenk H.P."/>
            <person name="Zhou Y."/>
            <person name="Lilburn T.G."/>
            <person name="Beck B.J."/>
            <person name="De Vos P."/>
            <person name="Vandamme P."/>
            <person name="Eisen J.A."/>
            <person name="Garrity G."/>
            <person name="Hugenholtz P."/>
            <person name="Kyrpides N.C."/>
        </authorList>
    </citation>
    <scope>NUCLEOTIDE SEQUENCE [LARGE SCALE GENOMIC DNA]</scope>
    <source>
        <strain evidence="2 3">CGMCC 1.6858</strain>
    </source>
</reference>
<evidence type="ECO:0000313" key="3">
    <source>
        <dbReference type="Proteomes" id="UP000316905"/>
    </source>
</evidence>
<sequence>MTDMEDINPDAIDTDPEIQPDPDEAPVQEKPKDSSDKESLSSGSV</sequence>
<evidence type="ECO:0000256" key="1">
    <source>
        <dbReference type="SAM" id="MobiDB-lite"/>
    </source>
</evidence>
<feature type="compositionally biased region" description="Basic and acidic residues" evidence="1">
    <location>
        <begin position="27"/>
        <end position="39"/>
    </location>
</feature>
<keyword evidence="3" id="KW-1185">Reference proteome</keyword>
<accession>A0A562QC25</accession>
<proteinExistence type="predicted"/>